<name>A0A450ZH26_9GAMM</name>
<dbReference type="SUPFAM" id="SSF141571">
    <property type="entry name" value="Pentapeptide repeat-like"/>
    <property type="match status" value="1"/>
</dbReference>
<dbReference type="InterPro" id="IPR001646">
    <property type="entry name" value="5peptide_repeat"/>
</dbReference>
<gene>
    <name evidence="1" type="ORF">BECKTC1821E_GA0114239_100212</name>
    <name evidence="2" type="ORF">BECKTC1821F_GA0114240_100212</name>
</gene>
<proteinExistence type="predicted"/>
<dbReference type="PANTHER" id="PTHR14136:SF17">
    <property type="entry name" value="BTB_POZ DOMAIN-CONTAINING PROTEIN KCTD9"/>
    <property type="match status" value="1"/>
</dbReference>
<dbReference type="EMBL" id="CAADFT010000002">
    <property type="protein sequence ID" value="VFK38234.1"/>
    <property type="molecule type" value="Genomic_DNA"/>
</dbReference>
<dbReference type="InterPro" id="IPR051082">
    <property type="entry name" value="Pentapeptide-BTB/POZ_domain"/>
</dbReference>
<dbReference type="Pfam" id="PF00805">
    <property type="entry name" value="Pentapeptide"/>
    <property type="match status" value="2"/>
</dbReference>
<organism evidence="2">
    <name type="scientific">Candidatus Kentrum sp. TC</name>
    <dbReference type="NCBI Taxonomy" id="2126339"/>
    <lineage>
        <taxon>Bacteria</taxon>
        <taxon>Pseudomonadati</taxon>
        <taxon>Pseudomonadota</taxon>
        <taxon>Gammaproteobacteria</taxon>
        <taxon>Candidatus Kentrum</taxon>
    </lineage>
</organism>
<dbReference type="Gene3D" id="2.160.20.80">
    <property type="entry name" value="E3 ubiquitin-protein ligase SopA"/>
    <property type="match status" value="1"/>
</dbReference>
<accession>A0A450ZH26</accession>
<dbReference type="PANTHER" id="PTHR14136">
    <property type="entry name" value="BTB_POZ DOMAIN-CONTAINING PROTEIN KCTD9"/>
    <property type="match status" value="1"/>
</dbReference>
<sequence length="534" mass="60150">MKNSELLSLRNVRSRIEFSIPRLSPPDKERSLQVLKSHAVVAKNDWRPAIGSVFRDKNFAAYSMKRGIGTNCTFYGCDFSRSAGTASRWKRSRFVECNFNGTNYDYAVFDDAAFIYESEPERHPAYNGAGLSGASFSGASFRRAQLINAYIRGTALTQIDFRDAEITDCHIQSCTLEGSDFSSARLIGLNLGNLNLEYCDFTDARFEKCRIALMQFPFIFGISEQSIRQGILKIQTDDEANYPNGTLPWNDLLKLIPNLVAYYQANNNYFPICNLYLASGRVEEFSEYLNLGLRDSIARQDFRTTKFLSKLAKVSRIFTSAQLTDLYELIRQHSFVDDPEPGLPYAYRLHEGEIRSYLTLSIDEDELSIGLVVSQTTSSRFASDLDTCLRSISMACVSLGIQVVWRHVTISRNSPYRISFRAKVVSAHARSHSGESRTNFLQMMAVVFAGVSAVSTTLSASALWYNNLSVDNQQAIERTERAVSQHFVVQSLTINRGNSVYLVYEDERLTHLSLQNSTCLGDEHANGMESNRGQ</sequence>
<reference evidence="2" key="1">
    <citation type="submission" date="2019-02" db="EMBL/GenBank/DDBJ databases">
        <authorList>
            <person name="Gruber-Vodicka R. H."/>
            <person name="Seah K. B. B."/>
        </authorList>
    </citation>
    <scope>NUCLEOTIDE SEQUENCE</scope>
    <source>
        <strain evidence="1">BECK_BZ125</strain>
        <strain evidence="2">BECK_BZ126</strain>
    </source>
</reference>
<evidence type="ECO:0000313" key="2">
    <source>
        <dbReference type="EMBL" id="VFK53123.1"/>
    </source>
</evidence>
<dbReference type="AlphaFoldDB" id="A0A450ZH26"/>
<protein>
    <submittedName>
        <fullName evidence="2">Uncharacterized protein YjbI, contains pentapeptide repeats</fullName>
    </submittedName>
</protein>
<dbReference type="EMBL" id="CAADFW010000002">
    <property type="protein sequence ID" value="VFK53123.1"/>
    <property type="molecule type" value="Genomic_DNA"/>
</dbReference>
<evidence type="ECO:0000313" key="1">
    <source>
        <dbReference type="EMBL" id="VFK38234.1"/>
    </source>
</evidence>